<dbReference type="PRINTS" id="PR00039">
    <property type="entry name" value="HTHLYSR"/>
</dbReference>
<keyword evidence="3" id="KW-0238">DNA-binding</keyword>
<dbReference type="SUPFAM" id="SSF53850">
    <property type="entry name" value="Periplasmic binding protein-like II"/>
    <property type="match status" value="1"/>
</dbReference>
<dbReference type="InterPro" id="IPR036388">
    <property type="entry name" value="WH-like_DNA-bd_sf"/>
</dbReference>
<keyword evidence="4" id="KW-0804">Transcription</keyword>
<accession>A0AAU6TMQ8</accession>
<dbReference type="GO" id="GO:0003700">
    <property type="term" value="F:DNA-binding transcription factor activity"/>
    <property type="evidence" value="ECO:0007669"/>
    <property type="project" value="InterPro"/>
</dbReference>
<organism evidence="6">
    <name type="scientific">bacterium 19MO02SH05</name>
    <dbReference type="NCBI Taxonomy" id="2920696"/>
    <lineage>
        <taxon>Bacteria</taxon>
    </lineage>
</organism>
<evidence type="ECO:0000259" key="5">
    <source>
        <dbReference type="PROSITE" id="PS50931"/>
    </source>
</evidence>
<comment type="similarity">
    <text evidence="1">Belongs to the LysR transcriptional regulatory family.</text>
</comment>
<dbReference type="InterPro" id="IPR000847">
    <property type="entry name" value="LysR_HTH_N"/>
</dbReference>
<dbReference type="SUPFAM" id="SSF46785">
    <property type="entry name" value="Winged helix' DNA-binding domain"/>
    <property type="match status" value="1"/>
</dbReference>
<proteinExistence type="inferred from homology"/>
<dbReference type="Gene3D" id="3.40.190.10">
    <property type="entry name" value="Periplasmic binding protein-like II"/>
    <property type="match status" value="2"/>
</dbReference>
<protein>
    <submittedName>
        <fullName evidence="6">LysR family transcriptional regulator</fullName>
    </submittedName>
</protein>
<evidence type="ECO:0000256" key="2">
    <source>
        <dbReference type="ARBA" id="ARBA00023015"/>
    </source>
</evidence>
<evidence type="ECO:0000256" key="1">
    <source>
        <dbReference type="ARBA" id="ARBA00009437"/>
    </source>
</evidence>
<evidence type="ECO:0000256" key="4">
    <source>
        <dbReference type="ARBA" id="ARBA00023163"/>
    </source>
</evidence>
<feature type="domain" description="HTH lysR-type" evidence="5">
    <location>
        <begin position="1"/>
        <end position="57"/>
    </location>
</feature>
<dbReference type="PROSITE" id="PS50931">
    <property type="entry name" value="HTH_LYSR"/>
    <property type="match status" value="1"/>
</dbReference>
<dbReference type="InterPro" id="IPR036390">
    <property type="entry name" value="WH_DNA-bd_sf"/>
</dbReference>
<sequence length="304" mass="35379">MEKTLKYFLMVAIEKNIKQAAEKLYISQPALTIAIQKLEQEIGVELFTRHSKGVELTIYGNIFKEYVQEQQEKRHRLLQKINDIKNKIHGKLKLGTGEAWWELFVCEAVVAYQKNNHSSLHLEFGNNLSLINLLINGDIDLFVGHEIPELHHRHKIHFQPLFQDHEALFVNKTHPLLHQEKQSLLTSKLIDSYPYLRVTPDNLRDIKVLSEHYQLVSQNNQQYNNQKTIYDVNSLSASIDILTNTDSIMPYSNKMCEWMKKKDIYTLIINESKMGTVGIYTNREEINDNITTLVDTLVNYSLAI</sequence>
<dbReference type="PANTHER" id="PTHR30126:SF40">
    <property type="entry name" value="HTH-TYPE TRANSCRIPTIONAL REGULATOR GLTR"/>
    <property type="match status" value="1"/>
</dbReference>
<evidence type="ECO:0000313" key="6">
    <source>
        <dbReference type="EMBL" id="XAG62995.1"/>
    </source>
</evidence>
<dbReference type="PANTHER" id="PTHR30126">
    <property type="entry name" value="HTH-TYPE TRANSCRIPTIONAL REGULATOR"/>
    <property type="match status" value="1"/>
</dbReference>
<dbReference type="EMBL" id="CP095343">
    <property type="protein sequence ID" value="XAG62995.1"/>
    <property type="molecule type" value="Genomic_DNA"/>
</dbReference>
<name>A0AAU6TMQ8_UNCXX</name>
<dbReference type="GO" id="GO:0000976">
    <property type="term" value="F:transcription cis-regulatory region binding"/>
    <property type="evidence" value="ECO:0007669"/>
    <property type="project" value="TreeGrafter"/>
</dbReference>
<evidence type="ECO:0000256" key="3">
    <source>
        <dbReference type="ARBA" id="ARBA00023125"/>
    </source>
</evidence>
<dbReference type="Gene3D" id="1.10.10.10">
    <property type="entry name" value="Winged helix-like DNA-binding domain superfamily/Winged helix DNA-binding domain"/>
    <property type="match status" value="1"/>
</dbReference>
<dbReference type="AlphaFoldDB" id="A0AAU6TMQ8"/>
<dbReference type="Pfam" id="PF00126">
    <property type="entry name" value="HTH_1"/>
    <property type="match status" value="1"/>
</dbReference>
<keyword evidence="2" id="KW-0805">Transcription regulation</keyword>
<dbReference type="InterPro" id="IPR005119">
    <property type="entry name" value="LysR_subst-bd"/>
</dbReference>
<reference evidence="6" key="1">
    <citation type="submission" date="2022-03" db="EMBL/GenBank/DDBJ databases">
        <title>Sea Food Isolates.</title>
        <authorList>
            <person name="Li c."/>
        </authorList>
    </citation>
    <scope>NUCLEOTIDE SEQUENCE</scope>
    <source>
        <strain evidence="6">19MO02SH05</strain>
    </source>
</reference>
<dbReference type="Pfam" id="PF03466">
    <property type="entry name" value="LysR_substrate"/>
    <property type="match status" value="1"/>
</dbReference>
<gene>
    <name evidence="6" type="ORF">MRL64_19030</name>
</gene>